<dbReference type="EMBL" id="JAMYXC010000259">
    <property type="protein sequence ID" value="MCP1170033.1"/>
    <property type="molecule type" value="Genomic_DNA"/>
</dbReference>
<organism evidence="1 2">
    <name type="scientific">Limimaricola litoreus</name>
    <dbReference type="NCBI Taxonomy" id="2955316"/>
    <lineage>
        <taxon>Bacteria</taxon>
        <taxon>Pseudomonadati</taxon>
        <taxon>Pseudomonadota</taxon>
        <taxon>Alphaproteobacteria</taxon>
        <taxon>Rhodobacterales</taxon>
        <taxon>Paracoccaceae</taxon>
        <taxon>Limimaricola</taxon>
    </lineage>
</organism>
<dbReference type="AlphaFoldDB" id="A0A9X2FYV7"/>
<gene>
    <name evidence="1" type="ORF">NHG85_16140</name>
</gene>
<keyword evidence="2" id="KW-1185">Reference proteome</keyword>
<proteinExistence type="predicted"/>
<dbReference type="Proteomes" id="UP001139477">
    <property type="component" value="Unassembled WGS sequence"/>
</dbReference>
<sequence>MYHYPASEAGLDDIAIAIEQMMFDMPEPQSQAAPSLCPEVKDLSTKVAIEHKALPPIMPAVRNRDENPMARARMPLHRPSARAPQLPAAPSIPAVPAFDVDCFVFS</sequence>
<protein>
    <submittedName>
        <fullName evidence="1">Uncharacterized protein</fullName>
    </submittedName>
</protein>
<name>A0A9X2FYV7_9RHOB</name>
<accession>A0A9X2FYV7</accession>
<evidence type="ECO:0000313" key="2">
    <source>
        <dbReference type="Proteomes" id="UP001139477"/>
    </source>
</evidence>
<dbReference type="RefSeq" id="WP_253334258.1">
    <property type="nucleotide sequence ID" value="NZ_JAMYXC010000259.1"/>
</dbReference>
<comment type="caution">
    <text evidence="1">The sequence shown here is derived from an EMBL/GenBank/DDBJ whole genome shotgun (WGS) entry which is preliminary data.</text>
</comment>
<reference evidence="1" key="1">
    <citation type="submission" date="2022-06" db="EMBL/GenBank/DDBJ databases">
        <title>Limimaricola sediminis sp. nov., isolated from an intertidal sediment.</title>
        <authorList>
            <person name="Shao X."/>
        </authorList>
    </citation>
    <scope>NUCLEOTIDE SEQUENCE</scope>
    <source>
        <strain evidence="1">ASW11-118</strain>
    </source>
</reference>
<evidence type="ECO:0000313" key="1">
    <source>
        <dbReference type="EMBL" id="MCP1170033.1"/>
    </source>
</evidence>